<evidence type="ECO:0000313" key="3">
    <source>
        <dbReference type="Proteomes" id="UP000784294"/>
    </source>
</evidence>
<protein>
    <submittedName>
        <fullName evidence="2">Uncharacterized protein</fullName>
    </submittedName>
</protein>
<evidence type="ECO:0000256" key="1">
    <source>
        <dbReference type="SAM" id="MobiDB-lite"/>
    </source>
</evidence>
<keyword evidence="3" id="KW-1185">Reference proteome</keyword>
<feature type="region of interest" description="Disordered" evidence="1">
    <location>
        <begin position="1"/>
        <end position="55"/>
    </location>
</feature>
<feature type="region of interest" description="Disordered" evidence="1">
    <location>
        <begin position="78"/>
        <end position="101"/>
    </location>
</feature>
<feature type="compositionally biased region" description="Basic residues" evidence="1">
    <location>
        <begin position="37"/>
        <end position="49"/>
    </location>
</feature>
<feature type="compositionally biased region" description="Basic residues" evidence="1">
    <location>
        <begin position="13"/>
        <end position="27"/>
    </location>
</feature>
<dbReference type="Proteomes" id="UP000784294">
    <property type="component" value="Unassembled WGS sequence"/>
</dbReference>
<feature type="compositionally biased region" description="Basic and acidic residues" evidence="1">
    <location>
        <begin position="1"/>
        <end position="12"/>
    </location>
</feature>
<dbReference type="AlphaFoldDB" id="A0A3S5BKY5"/>
<gene>
    <name evidence="2" type="ORF">PXEA_LOCUS861</name>
</gene>
<dbReference type="EMBL" id="CAAALY010001701">
    <property type="protein sequence ID" value="VEL07421.1"/>
    <property type="molecule type" value="Genomic_DNA"/>
</dbReference>
<comment type="caution">
    <text evidence="2">The sequence shown here is derived from an EMBL/GenBank/DDBJ whole genome shotgun (WGS) entry which is preliminary data.</text>
</comment>
<evidence type="ECO:0000313" key="2">
    <source>
        <dbReference type="EMBL" id="VEL07421.1"/>
    </source>
</evidence>
<accession>A0A3S5BKY5</accession>
<sequence>MGQSSERADHPDKKRQREVRRAQRSYARRRENEIKQQKRLSRQQQHQKHRNEELGKRSDRFVNLCCCTAFPRERDQLPEARPIRRTSNGFENPCEGPEKPNTKITLLQLSEQAREANVNEKKLIYQIMTEDEET</sequence>
<organism evidence="2 3">
    <name type="scientific">Protopolystoma xenopodis</name>
    <dbReference type="NCBI Taxonomy" id="117903"/>
    <lineage>
        <taxon>Eukaryota</taxon>
        <taxon>Metazoa</taxon>
        <taxon>Spiralia</taxon>
        <taxon>Lophotrochozoa</taxon>
        <taxon>Platyhelminthes</taxon>
        <taxon>Monogenea</taxon>
        <taxon>Polyopisthocotylea</taxon>
        <taxon>Polystomatidea</taxon>
        <taxon>Polystomatidae</taxon>
        <taxon>Protopolystoma</taxon>
    </lineage>
</organism>
<name>A0A3S5BKY5_9PLAT</name>
<reference evidence="2" key="1">
    <citation type="submission" date="2018-11" db="EMBL/GenBank/DDBJ databases">
        <authorList>
            <consortium name="Pathogen Informatics"/>
        </authorList>
    </citation>
    <scope>NUCLEOTIDE SEQUENCE</scope>
</reference>
<proteinExistence type="predicted"/>